<dbReference type="GO" id="GO:0016787">
    <property type="term" value="F:hydrolase activity"/>
    <property type="evidence" value="ECO:0007669"/>
    <property type="project" value="UniProtKB-KW"/>
</dbReference>
<feature type="domain" description="Xaa-Pro dipeptidyl-peptidase C-terminal" evidence="2">
    <location>
        <begin position="450"/>
        <end position="703"/>
    </location>
</feature>
<dbReference type="Pfam" id="PF02129">
    <property type="entry name" value="Peptidase_S15"/>
    <property type="match status" value="1"/>
</dbReference>
<proteinExistence type="predicted"/>
<sequence length="708" mass="79867">METWGFYVSGVRYGTCRKEGERVFHSPLDVTSGEFLPERELAPEDDRYVVLGKMNVREALLHLEPCQEGIRLGDDRFTASSGEIYEKKDKGAYVQRHIKFPRDLVVKDGQIVAFITPARELCSVLVKDGYEDETVLRQWKEMGFGLPYLVHGPETFMVPMRDGVKLAADVYLPVKRERAGQEMAVAGPAGKVPTVLVRTPYGKRVGAETYYRYVQRGYAVVIQDVRGREDSEGEWLPMHYEVEDGDDTLNWIADQKWSDGKVAMTGGSYLGYVQWAAAASENPHLTAMLSSVCAGSPFVDLPRRGGCFNSGSMSWAFMVSGQRSDASLMDRDDWDELLDIRPLEDIAPRALGHQVPFLKKWLDHPDYDDFWKMGNWKERTGAHRVPALIMSGWFDDNGMGTTEALDLYEDYTEKKVILGPWKHSGNADYDIHGFALAPNALRYDIDLVCFQWIEHYLKGVENGIEKTPVVEYYTMGSGQWKTAENWPLPDGEKVTFYLDGKAADMAVGSGSEAGHGTLSLAAPENECGDHFTYDPENPSTHIIDMSENELEVPENYTDEEKRTDILSYSTGVLEKEFTITGDAQAVIYLSSDCEDTDLMVRITDVDENGCSMKLADGVMSVRYRNQFEHPEFMEPGKVYPVTIRTTKLSHTFRKGHQMRVTVTSSAKNFIFPNSNTRDGFNSQEIRLAHNCVHHGGRYRSAVTVMQEK</sequence>
<dbReference type="InterPro" id="IPR008979">
    <property type="entry name" value="Galactose-bd-like_sf"/>
</dbReference>
<dbReference type="InterPro" id="IPR000383">
    <property type="entry name" value="Xaa-Pro-like_dom"/>
</dbReference>
<dbReference type="SUPFAM" id="SSF49785">
    <property type="entry name" value="Galactose-binding domain-like"/>
    <property type="match status" value="1"/>
</dbReference>
<dbReference type="PANTHER" id="PTHR43056">
    <property type="entry name" value="PEPTIDASE S9 PROLYL OLIGOPEPTIDASE"/>
    <property type="match status" value="1"/>
</dbReference>
<dbReference type="SUPFAM" id="SSF53474">
    <property type="entry name" value="alpha/beta-Hydrolases"/>
    <property type="match status" value="1"/>
</dbReference>
<dbReference type="InterPro" id="IPR005674">
    <property type="entry name" value="CocE/Ser_esterase"/>
</dbReference>
<evidence type="ECO:0000259" key="2">
    <source>
        <dbReference type="SMART" id="SM00939"/>
    </source>
</evidence>
<gene>
    <name evidence="3" type="ORF">H8708_00340</name>
</gene>
<comment type="caution">
    <text evidence="3">The sequence shown here is derived from an EMBL/GenBank/DDBJ whole genome shotgun (WGS) entry which is preliminary data.</text>
</comment>
<name>A0ABR7NNJ3_9FIRM</name>
<dbReference type="InterPro" id="IPR013736">
    <property type="entry name" value="Xaa-Pro_dipept_C"/>
</dbReference>
<dbReference type="NCBIfam" id="TIGR00976">
    <property type="entry name" value="CocE_NonD"/>
    <property type="match status" value="1"/>
</dbReference>
<keyword evidence="4" id="KW-1185">Reference proteome</keyword>
<reference evidence="3 4" key="1">
    <citation type="submission" date="2020-08" db="EMBL/GenBank/DDBJ databases">
        <title>Genome public.</title>
        <authorList>
            <person name="Liu C."/>
            <person name="Sun Q."/>
        </authorList>
    </citation>
    <scope>NUCLEOTIDE SEQUENCE [LARGE SCALE GENOMIC DNA]</scope>
    <source>
        <strain evidence="3 4">BX10</strain>
    </source>
</reference>
<evidence type="ECO:0000313" key="4">
    <source>
        <dbReference type="Proteomes" id="UP000647491"/>
    </source>
</evidence>
<organism evidence="3 4">
    <name type="scientific">Enterocloster hominis</name>
    <name type="common">ex Liu et al. 2021</name>
    <dbReference type="NCBI Taxonomy" id="2763663"/>
    <lineage>
        <taxon>Bacteria</taxon>
        <taxon>Bacillati</taxon>
        <taxon>Bacillota</taxon>
        <taxon>Clostridia</taxon>
        <taxon>Lachnospirales</taxon>
        <taxon>Lachnospiraceae</taxon>
        <taxon>Enterocloster</taxon>
    </lineage>
</organism>
<dbReference type="Gene3D" id="1.10.3020.10">
    <property type="entry name" value="alpha-amino acid ester hydrolase ( Helical cap domain)"/>
    <property type="match status" value="1"/>
</dbReference>
<dbReference type="Pfam" id="PF08530">
    <property type="entry name" value="PepX_C"/>
    <property type="match status" value="1"/>
</dbReference>
<dbReference type="PANTHER" id="PTHR43056:SF10">
    <property type="entry name" value="COCE_NOND FAMILY, PUTATIVE (AFU_ORTHOLOGUE AFUA_7G00600)-RELATED"/>
    <property type="match status" value="1"/>
</dbReference>
<keyword evidence="1 3" id="KW-0378">Hydrolase</keyword>
<dbReference type="InterPro" id="IPR029058">
    <property type="entry name" value="AB_hydrolase_fold"/>
</dbReference>
<dbReference type="RefSeq" id="WP_262426607.1">
    <property type="nucleotide sequence ID" value="NZ_JACRTJ010000001.1"/>
</dbReference>
<dbReference type="Gene3D" id="3.40.50.1820">
    <property type="entry name" value="alpha/beta hydrolase"/>
    <property type="match status" value="1"/>
</dbReference>
<dbReference type="SMART" id="SM00939">
    <property type="entry name" value="PepX_C"/>
    <property type="match status" value="1"/>
</dbReference>
<protein>
    <submittedName>
        <fullName evidence="3">CocE/NonD family hydrolase</fullName>
    </submittedName>
</protein>
<evidence type="ECO:0000256" key="1">
    <source>
        <dbReference type="ARBA" id="ARBA00022801"/>
    </source>
</evidence>
<evidence type="ECO:0000313" key="3">
    <source>
        <dbReference type="EMBL" id="MBC8597696.1"/>
    </source>
</evidence>
<accession>A0ABR7NNJ3</accession>
<dbReference type="Proteomes" id="UP000647491">
    <property type="component" value="Unassembled WGS sequence"/>
</dbReference>
<dbReference type="EMBL" id="JACRTJ010000001">
    <property type="protein sequence ID" value="MBC8597696.1"/>
    <property type="molecule type" value="Genomic_DNA"/>
</dbReference>
<dbReference type="InterPro" id="IPR050585">
    <property type="entry name" value="Xaa-Pro_dipeptidyl-ppase/CocE"/>
</dbReference>
<dbReference type="Gene3D" id="2.60.120.260">
    <property type="entry name" value="Galactose-binding domain-like"/>
    <property type="match status" value="1"/>
</dbReference>